<sequence>MSSGENEIISENQSDKKIDNEVDTNNRRRSSRLVVCCDPDNLIETKPTKTSKKAENVLILVSLITIVFIIIEFAGGIIANSLAIMTDAFHMVSDLAGFLISIIALRMARKKPNDDYSYGYYRAEMIGALASIILVWVLTISLLITAIIRIYNNEYEIEADTMLITAGASVFFNIIMMAILHFGHQTHAHYGITHTHSHVDNSSIHDHETNKINIDLSQINEHRNSKSELTLQNSSHNHSHHRNINVRAALIHVVGDLLQSIGVVVAGLIIKFTGWGLADPLCTLLFSVLVMLTTFHVIKDVLSILMEATPFHLSYETVKLTLLNIDEVTGLHSLRLWSLSMEKHCASVHLEITDDADFELVISEANKILKEQFGCFFVSVQVNKTKVVYDDTISTKSSSNVDSITVA</sequence>
<feature type="transmembrane region" description="Helical" evidence="10">
    <location>
        <begin position="249"/>
        <end position="270"/>
    </location>
</feature>
<evidence type="ECO:0000256" key="1">
    <source>
        <dbReference type="ARBA" id="ARBA00004141"/>
    </source>
</evidence>
<reference evidence="14" key="1">
    <citation type="submission" date="2017-02" db="UniProtKB">
        <authorList>
            <consortium name="WormBaseParasite"/>
        </authorList>
    </citation>
    <scope>IDENTIFICATION</scope>
</reference>
<dbReference type="Proteomes" id="UP000038045">
    <property type="component" value="Unplaced"/>
</dbReference>
<evidence type="ECO:0000256" key="5">
    <source>
        <dbReference type="ARBA" id="ARBA00022906"/>
    </source>
</evidence>
<feature type="transmembrane region" description="Helical" evidence="10">
    <location>
        <begin position="126"/>
        <end position="151"/>
    </location>
</feature>
<comment type="subcellular location">
    <subcellularLocation>
        <location evidence="1">Membrane</location>
        <topology evidence="1">Multi-pass membrane protein</topology>
    </subcellularLocation>
</comment>
<feature type="compositionally biased region" description="Basic and acidic residues" evidence="9">
    <location>
        <begin position="13"/>
        <end position="25"/>
    </location>
</feature>
<dbReference type="WBParaSite" id="PTRK_0001401400.1">
    <property type="protein sequence ID" value="PTRK_0001401400.1"/>
    <property type="gene ID" value="PTRK_0001401400"/>
</dbReference>
<dbReference type="STRING" id="131310.A0A0N4ZYZ9"/>
<evidence type="ECO:0000259" key="12">
    <source>
        <dbReference type="Pfam" id="PF16916"/>
    </source>
</evidence>
<dbReference type="Pfam" id="PF01545">
    <property type="entry name" value="Cation_efflux"/>
    <property type="match status" value="1"/>
</dbReference>
<organism evidence="13 14">
    <name type="scientific">Parastrongyloides trichosuri</name>
    <name type="common">Possum-specific nematode worm</name>
    <dbReference type="NCBI Taxonomy" id="131310"/>
    <lineage>
        <taxon>Eukaryota</taxon>
        <taxon>Metazoa</taxon>
        <taxon>Ecdysozoa</taxon>
        <taxon>Nematoda</taxon>
        <taxon>Chromadorea</taxon>
        <taxon>Rhabditida</taxon>
        <taxon>Tylenchina</taxon>
        <taxon>Panagrolaimomorpha</taxon>
        <taxon>Strongyloidoidea</taxon>
        <taxon>Strongyloididae</taxon>
        <taxon>Parastrongyloides</taxon>
    </lineage>
</organism>
<feature type="transmembrane region" description="Helical" evidence="10">
    <location>
        <begin position="163"/>
        <end position="182"/>
    </location>
</feature>
<dbReference type="PANTHER" id="PTHR11562:SF84">
    <property type="entry name" value="LD05335P"/>
    <property type="match status" value="1"/>
</dbReference>
<accession>A0A0N4ZYZ9</accession>
<dbReference type="InterPro" id="IPR058533">
    <property type="entry name" value="Cation_efflux_TM"/>
</dbReference>
<keyword evidence="8 10" id="KW-0472">Membrane</keyword>
<evidence type="ECO:0000256" key="8">
    <source>
        <dbReference type="ARBA" id="ARBA00023136"/>
    </source>
</evidence>
<dbReference type="InterPro" id="IPR027469">
    <property type="entry name" value="Cation_efflux_TMD_sf"/>
</dbReference>
<dbReference type="GO" id="GO:0005385">
    <property type="term" value="F:zinc ion transmembrane transporter activity"/>
    <property type="evidence" value="ECO:0007669"/>
    <property type="project" value="TreeGrafter"/>
</dbReference>
<dbReference type="AlphaFoldDB" id="A0A0N4ZYZ9"/>
<evidence type="ECO:0000256" key="4">
    <source>
        <dbReference type="ARBA" id="ARBA00022692"/>
    </source>
</evidence>
<feature type="domain" description="Cation efflux protein transmembrane" evidence="11">
    <location>
        <begin position="58"/>
        <end position="306"/>
    </location>
</feature>
<dbReference type="Pfam" id="PF16916">
    <property type="entry name" value="ZT_dimer"/>
    <property type="match status" value="1"/>
</dbReference>
<feature type="compositionally biased region" description="Polar residues" evidence="9">
    <location>
        <begin position="1"/>
        <end position="12"/>
    </location>
</feature>
<evidence type="ECO:0000256" key="9">
    <source>
        <dbReference type="SAM" id="MobiDB-lite"/>
    </source>
</evidence>
<evidence type="ECO:0000256" key="3">
    <source>
        <dbReference type="ARBA" id="ARBA00022448"/>
    </source>
</evidence>
<keyword evidence="5" id="KW-0862">Zinc</keyword>
<dbReference type="GO" id="GO:0010043">
    <property type="term" value="P:response to zinc ion"/>
    <property type="evidence" value="ECO:0007669"/>
    <property type="project" value="TreeGrafter"/>
</dbReference>
<dbReference type="PANTHER" id="PTHR11562">
    <property type="entry name" value="CATION EFFLUX PROTEIN/ ZINC TRANSPORTER"/>
    <property type="match status" value="1"/>
</dbReference>
<dbReference type="InterPro" id="IPR002524">
    <property type="entry name" value="Cation_efflux"/>
</dbReference>
<evidence type="ECO:0000256" key="7">
    <source>
        <dbReference type="ARBA" id="ARBA00023065"/>
    </source>
</evidence>
<evidence type="ECO:0000256" key="6">
    <source>
        <dbReference type="ARBA" id="ARBA00022989"/>
    </source>
</evidence>
<keyword evidence="6 10" id="KW-1133">Transmembrane helix</keyword>
<feature type="transmembrane region" description="Helical" evidence="10">
    <location>
        <begin position="276"/>
        <end position="298"/>
    </location>
</feature>
<feature type="transmembrane region" description="Helical" evidence="10">
    <location>
        <begin position="88"/>
        <end position="105"/>
    </location>
</feature>
<keyword evidence="7" id="KW-0406">Ion transport</keyword>
<protein>
    <submittedName>
        <fullName evidence="14">ZT_dimer domain-containing protein</fullName>
    </submittedName>
</protein>
<dbReference type="Gene3D" id="1.20.1510.10">
    <property type="entry name" value="Cation efflux protein transmembrane domain"/>
    <property type="match status" value="1"/>
</dbReference>
<name>A0A0N4ZYZ9_PARTI</name>
<evidence type="ECO:0000259" key="11">
    <source>
        <dbReference type="Pfam" id="PF01545"/>
    </source>
</evidence>
<evidence type="ECO:0000313" key="14">
    <source>
        <dbReference type="WBParaSite" id="PTRK_0001401400.1"/>
    </source>
</evidence>
<dbReference type="GO" id="GO:0005886">
    <property type="term" value="C:plasma membrane"/>
    <property type="evidence" value="ECO:0007669"/>
    <property type="project" value="TreeGrafter"/>
</dbReference>
<dbReference type="SUPFAM" id="SSF160240">
    <property type="entry name" value="Cation efflux protein cytoplasmic domain-like"/>
    <property type="match status" value="1"/>
</dbReference>
<proteinExistence type="inferred from homology"/>
<evidence type="ECO:0000313" key="13">
    <source>
        <dbReference type="Proteomes" id="UP000038045"/>
    </source>
</evidence>
<evidence type="ECO:0000256" key="2">
    <source>
        <dbReference type="ARBA" id="ARBA00008873"/>
    </source>
</evidence>
<dbReference type="SUPFAM" id="SSF161111">
    <property type="entry name" value="Cation efflux protein transmembrane domain-like"/>
    <property type="match status" value="1"/>
</dbReference>
<evidence type="ECO:0000256" key="10">
    <source>
        <dbReference type="SAM" id="Phobius"/>
    </source>
</evidence>
<keyword evidence="5" id="KW-0864">Zinc transport</keyword>
<keyword evidence="3" id="KW-0813">Transport</keyword>
<dbReference type="InterPro" id="IPR027470">
    <property type="entry name" value="Cation_efflux_CTD"/>
</dbReference>
<feature type="domain" description="Cation efflux protein cytoplasmic" evidence="12">
    <location>
        <begin position="314"/>
        <end position="383"/>
    </location>
</feature>
<keyword evidence="13" id="KW-1185">Reference proteome</keyword>
<keyword evidence="4 10" id="KW-0812">Transmembrane</keyword>
<feature type="transmembrane region" description="Helical" evidence="10">
    <location>
        <begin position="57"/>
        <end position="82"/>
    </location>
</feature>
<feature type="region of interest" description="Disordered" evidence="9">
    <location>
        <begin position="1"/>
        <end position="25"/>
    </location>
</feature>
<comment type="similarity">
    <text evidence="2">Belongs to the cation diffusion facilitator (CDF) transporter (TC 2.A.4) family. SLC30A subfamily.</text>
</comment>
<dbReference type="InterPro" id="IPR036837">
    <property type="entry name" value="Cation_efflux_CTD_sf"/>
</dbReference>
<dbReference type="InterPro" id="IPR050681">
    <property type="entry name" value="CDF/SLC30A"/>
</dbReference>
<dbReference type="NCBIfam" id="TIGR01297">
    <property type="entry name" value="CDF"/>
    <property type="match status" value="1"/>
</dbReference>